<dbReference type="InterPro" id="IPR036249">
    <property type="entry name" value="Thioredoxin-like_sf"/>
</dbReference>
<keyword evidence="3" id="KW-1185">Reference proteome</keyword>
<name>A0A6M0RQQ3_9CYAN</name>
<protein>
    <submittedName>
        <fullName evidence="2">Thioredoxin family protein</fullName>
    </submittedName>
</protein>
<evidence type="ECO:0000313" key="2">
    <source>
        <dbReference type="EMBL" id="NEZ58588.1"/>
    </source>
</evidence>
<feature type="domain" description="Thioredoxin-like fold" evidence="1">
    <location>
        <begin position="10"/>
        <end position="67"/>
    </location>
</feature>
<dbReference type="Proteomes" id="UP000481033">
    <property type="component" value="Unassembled WGS sequence"/>
</dbReference>
<dbReference type="SUPFAM" id="SSF52833">
    <property type="entry name" value="Thioredoxin-like"/>
    <property type="match status" value="1"/>
</dbReference>
<evidence type="ECO:0000259" key="1">
    <source>
        <dbReference type="Pfam" id="PF13192"/>
    </source>
</evidence>
<dbReference type="InterPro" id="IPR012336">
    <property type="entry name" value="Thioredoxin-like_fold"/>
</dbReference>
<dbReference type="AlphaFoldDB" id="A0A6M0RQQ3"/>
<evidence type="ECO:0000313" key="3">
    <source>
        <dbReference type="Proteomes" id="UP000481033"/>
    </source>
</evidence>
<dbReference type="RefSeq" id="WP_006517148.1">
    <property type="nucleotide sequence ID" value="NZ_QXHD01000004.1"/>
</dbReference>
<dbReference type="Gene3D" id="3.40.30.10">
    <property type="entry name" value="Glutaredoxin"/>
    <property type="match status" value="1"/>
</dbReference>
<dbReference type="Pfam" id="PF13192">
    <property type="entry name" value="Thioredoxin_3"/>
    <property type="match status" value="1"/>
</dbReference>
<sequence>MSKTATFYHAGCSVCIAAENNLATAIDTSRYNVESVHLGNDQSRIAEAESAGVKSVPALVIDGEAFHINFGASLSDLK</sequence>
<proteinExistence type="predicted"/>
<accession>A0A6M0RQQ3</accession>
<reference evidence="2 3" key="1">
    <citation type="journal article" date="2020" name="Microb. Ecol.">
        <title>Ecogenomics of the Marine Benthic Filamentous Cyanobacterium Adonisia.</title>
        <authorList>
            <person name="Walter J.M."/>
            <person name="Coutinho F.H."/>
            <person name="Leomil L."/>
            <person name="Hargreaves P.I."/>
            <person name="Campeao M.E."/>
            <person name="Vieira V.V."/>
            <person name="Silva B.S."/>
            <person name="Fistarol G.O."/>
            <person name="Salomon P.S."/>
            <person name="Sawabe T."/>
            <person name="Mino S."/>
            <person name="Hosokawa M."/>
            <person name="Miyashita H."/>
            <person name="Maruyama F."/>
            <person name="van Verk M.C."/>
            <person name="Dutilh B.E."/>
            <person name="Thompson C.C."/>
            <person name="Thompson F.L."/>
        </authorList>
    </citation>
    <scope>NUCLEOTIDE SEQUENCE [LARGE SCALE GENOMIC DNA]</scope>
    <source>
        <strain evidence="2 3">CCMR0081</strain>
    </source>
</reference>
<gene>
    <name evidence="2" type="ORF">DXZ20_23655</name>
</gene>
<dbReference type="EMBL" id="QXHD01000004">
    <property type="protein sequence ID" value="NEZ58588.1"/>
    <property type="molecule type" value="Genomic_DNA"/>
</dbReference>
<comment type="caution">
    <text evidence="2">The sequence shown here is derived from an EMBL/GenBank/DDBJ whole genome shotgun (WGS) entry which is preliminary data.</text>
</comment>
<organism evidence="2 3">
    <name type="scientific">Adonisia turfae CCMR0081</name>
    <dbReference type="NCBI Taxonomy" id="2292702"/>
    <lineage>
        <taxon>Bacteria</taxon>
        <taxon>Bacillati</taxon>
        <taxon>Cyanobacteriota</taxon>
        <taxon>Adonisia</taxon>
        <taxon>Adonisia turfae</taxon>
    </lineage>
</organism>